<gene>
    <name evidence="1" type="ORF">EB796_014763</name>
</gene>
<protein>
    <submittedName>
        <fullName evidence="1">Uncharacterized protein</fullName>
    </submittedName>
</protein>
<sequence length="76" mass="8806">MSITLFTRRIALATLLLCTPLISFEVEFHQVYHPSDEEKENPELFAKNVIFFSNICVVLAYPYNLWFHPINGNCSV</sequence>
<dbReference type="AlphaFoldDB" id="A0A7J7JND3"/>
<name>A0A7J7JND3_BUGNE</name>
<comment type="caution">
    <text evidence="1">The sequence shown here is derived from an EMBL/GenBank/DDBJ whole genome shotgun (WGS) entry which is preliminary data.</text>
</comment>
<organism evidence="1 2">
    <name type="scientific">Bugula neritina</name>
    <name type="common">Brown bryozoan</name>
    <name type="synonym">Sertularia neritina</name>
    <dbReference type="NCBI Taxonomy" id="10212"/>
    <lineage>
        <taxon>Eukaryota</taxon>
        <taxon>Metazoa</taxon>
        <taxon>Spiralia</taxon>
        <taxon>Lophotrochozoa</taxon>
        <taxon>Bryozoa</taxon>
        <taxon>Gymnolaemata</taxon>
        <taxon>Cheilostomatida</taxon>
        <taxon>Flustrina</taxon>
        <taxon>Buguloidea</taxon>
        <taxon>Bugulidae</taxon>
        <taxon>Bugula</taxon>
    </lineage>
</organism>
<reference evidence="1" key="1">
    <citation type="submission" date="2020-06" db="EMBL/GenBank/DDBJ databases">
        <title>Draft genome of Bugula neritina, a colonial animal packing powerful symbionts and potential medicines.</title>
        <authorList>
            <person name="Rayko M."/>
        </authorList>
    </citation>
    <scope>NUCLEOTIDE SEQUENCE [LARGE SCALE GENOMIC DNA]</scope>
    <source>
        <strain evidence="1">Kwan_BN1</strain>
    </source>
</reference>
<accession>A0A7J7JND3</accession>
<evidence type="ECO:0000313" key="2">
    <source>
        <dbReference type="Proteomes" id="UP000593567"/>
    </source>
</evidence>
<dbReference type="Proteomes" id="UP000593567">
    <property type="component" value="Unassembled WGS sequence"/>
</dbReference>
<proteinExistence type="predicted"/>
<keyword evidence="2" id="KW-1185">Reference proteome</keyword>
<evidence type="ECO:0000313" key="1">
    <source>
        <dbReference type="EMBL" id="KAF6026928.1"/>
    </source>
</evidence>
<dbReference type="EMBL" id="VXIV02002180">
    <property type="protein sequence ID" value="KAF6026928.1"/>
    <property type="molecule type" value="Genomic_DNA"/>
</dbReference>